<dbReference type="SUPFAM" id="SSF48498">
    <property type="entry name" value="Tetracyclin repressor-like, C-terminal domain"/>
    <property type="match status" value="1"/>
</dbReference>
<evidence type="ECO:0000256" key="2">
    <source>
        <dbReference type="ARBA" id="ARBA00023125"/>
    </source>
</evidence>
<accession>A0A7X6N6U1</accession>
<keyword evidence="1" id="KW-0805">Transcription regulation</keyword>
<dbReference type="EMBL" id="JAKNBA010000039">
    <property type="protein sequence ID" value="MDE1243785.1"/>
    <property type="molecule type" value="Genomic_DNA"/>
</dbReference>
<name>A0A7X6N6U1_9VIBR</name>
<dbReference type="InterPro" id="IPR036271">
    <property type="entry name" value="Tet_transcr_reg_TetR-rel_C_sf"/>
</dbReference>
<gene>
    <name evidence="6" type="ORF">L9W94_16840</name>
    <name evidence="7" type="ORF">L9X51_17500</name>
</gene>
<dbReference type="Gene3D" id="1.10.357.10">
    <property type="entry name" value="Tetracycline Repressor, domain 2"/>
    <property type="match status" value="1"/>
</dbReference>
<feature type="DNA-binding region" description="H-T-H motif" evidence="4">
    <location>
        <begin position="29"/>
        <end position="48"/>
    </location>
</feature>
<reference evidence="6" key="1">
    <citation type="submission" date="2022-02" db="EMBL/GenBank/DDBJ databases">
        <title>Emergence and expansion in Europe of a Vibrio aestuarianus clonal complex pathogenic for oysters.</title>
        <authorList>
            <person name="Mesnil A."/>
            <person name="Travers M.-A."/>
        </authorList>
    </citation>
    <scope>NUCLEOTIDE SEQUENCE</scope>
    <source>
        <strain evidence="6">19_064_11T1</strain>
        <strain evidence="7">19_064_15T1</strain>
    </source>
</reference>
<evidence type="ECO:0000313" key="7">
    <source>
        <dbReference type="EMBL" id="MDE1348184.1"/>
    </source>
</evidence>
<dbReference type="AlphaFoldDB" id="A0A7X6N6U1"/>
<sequence>MARKSNFDRDEKLLAAMHLFWQKGYANTAISDLVDTLKINRFSLYNTYGDKQKLYYEAIDKYLESVSLPPINVLNQPTASMPELELFLKNFAHLQRLNSCGCFMQNAVIEHAGEDDYVLQKSKELFDGLLVVITNALKNAQNEQQLPHSLPAKHIAHLILVQMQGMRVMGKAQRHEDLENALDALLALLRGNTAC</sequence>
<evidence type="ECO:0000256" key="1">
    <source>
        <dbReference type="ARBA" id="ARBA00023015"/>
    </source>
</evidence>
<dbReference type="SUPFAM" id="SSF46689">
    <property type="entry name" value="Homeodomain-like"/>
    <property type="match status" value="1"/>
</dbReference>
<evidence type="ECO:0000256" key="3">
    <source>
        <dbReference type="ARBA" id="ARBA00023163"/>
    </source>
</evidence>
<dbReference type="Pfam" id="PF00440">
    <property type="entry name" value="TetR_N"/>
    <property type="match status" value="1"/>
</dbReference>
<dbReference type="Proteomes" id="UP001140979">
    <property type="component" value="Unassembled WGS sequence"/>
</dbReference>
<feature type="domain" description="HTH tetR-type" evidence="5">
    <location>
        <begin position="6"/>
        <end position="66"/>
    </location>
</feature>
<organism evidence="6 8">
    <name type="scientific">Vibrio aestuarianus</name>
    <dbReference type="NCBI Taxonomy" id="28171"/>
    <lineage>
        <taxon>Bacteria</taxon>
        <taxon>Pseudomonadati</taxon>
        <taxon>Pseudomonadota</taxon>
        <taxon>Gammaproteobacteria</taxon>
        <taxon>Vibrionales</taxon>
        <taxon>Vibrionaceae</taxon>
        <taxon>Vibrio</taxon>
    </lineage>
</organism>
<evidence type="ECO:0000256" key="4">
    <source>
        <dbReference type="PROSITE-ProRule" id="PRU00335"/>
    </source>
</evidence>
<keyword evidence="2 4" id="KW-0238">DNA-binding</keyword>
<dbReference type="RefSeq" id="WP_171981143.1">
    <property type="nucleotide sequence ID" value="NZ_JAAKZJ010000015.1"/>
</dbReference>
<dbReference type="EMBL" id="JAKNAX010000087">
    <property type="protein sequence ID" value="MDE1348184.1"/>
    <property type="molecule type" value="Genomic_DNA"/>
</dbReference>
<protein>
    <submittedName>
        <fullName evidence="6">TetR/AcrR family transcriptional regulator</fullName>
    </submittedName>
</protein>
<dbReference type="GO" id="GO:0003677">
    <property type="term" value="F:DNA binding"/>
    <property type="evidence" value="ECO:0007669"/>
    <property type="project" value="UniProtKB-UniRule"/>
</dbReference>
<proteinExistence type="predicted"/>
<dbReference type="InterPro" id="IPR001647">
    <property type="entry name" value="HTH_TetR"/>
</dbReference>
<dbReference type="PROSITE" id="PS50977">
    <property type="entry name" value="HTH_TETR_2"/>
    <property type="match status" value="1"/>
</dbReference>
<evidence type="ECO:0000313" key="8">
    <source>
        <dbReference type="Proteomes" id="UP001140979"/>
    </source>
</evidence>
<evidence type="ECO:0000313" key="6">
    <source>
        <dbReference type="EMBL" id="MDE1243785.1"/>
    </source>
</evidence>
<dbReference type="PANTHER" id="PTHR47506:SF10">
    <property type="entry name" value="TRANSCRIPTIONAL REGULATORY PROTEIN"/>
    <property type="match status" value="1"/>
</dbReference>
<dbReference type="Gene3D" id="1.10.10.60">
    <property type="entry name" value="Homeodomain-like"/>
    <property type="match status" value="1"/>
</dbReference>
<dbReference type="Proteomes" id="UP001140978">
    <property type="component" value="Unassembled WGS sequence"/>
</dbReference>
<dbReference type="PANTHER" id="PTHR47506">
    <property type="entry name" value="TRANSCRIPTIONAL REGULATORY PROTEIN"/>
    <property type="match status" value="1"/>
</dbReference>
<comment type="caution">
    <text evidence="6">The sequence shown here is derived from an EMBL/GenBank/DDBJ whole genome shotgun (WGS) entry which is preliminary data.</text>
</comment>
<dbReference type="InterPro" id="IPR009057">
    <property type="entry name" value="Homeodomain-like_sf"/>
</dbReference>
<evidence type="ECO:0000259" key="5">
    <source>
        <dbReference type="PROSITE" id="PS50977"/>
    </source>
</evidence>
<keyword evidence="3" id="KW-0804">Transcription</keyword>